<dbReference type="Pfam" id="PF03190">
    <property type="entry name" value="Thioredox_DsbH"/>
    <property type="match status" value="1"/>
</dbReference>
<feature type="signal peptide" evidence="2">
    <location>
        <begin position="1"/>
        <end position="20"/>
    </location>
</feature>
<dbReference type="PANTHER" id="PTHR15337:SF11">
    <property type="entry name" value="THIOREDOXIN DOMAIN-CONTAINING PROTEIN"/>
    <property type="match status" value="1"/>
</dbReference>
<accession>A0A7J5U343</accession>
<protein>
    <submittedName>
        <fullName evidence="4">DUF255 domain-containing protein</fullName>
    </submittedName>
</protein>
<evidence type="ECO:0000259" key="3">
    <source>
        <dbReference type="PROSITE" id="PS51352"/>
    </source>
</evidence>
<dbReference type="InterPro" id="IPR036249">
    <property type="entry name" value="Thioredoxin-like_sf"/>
</dbReference>
<feature type="domain" description="Thioredoxin" evidence="3">
    <location>
        <begin position="12"/>
        <end position="139"/>
    </location>
</feature>
<evidence type="ECO:0000256" key="2">
    <source>
        <dbReference type="SAM" id="SignalP"/>
    </source>
</evidence>
<keyword evidence="1 2" id="KW-0732">Signal</keyword>
<dbReference type="Gene3D" id="3.40.30.10">
    <property type="entry name" value="Glutaredoxin"/>
    <property type="match status" value="1"/>
</dbReference>
<dbReference type="SUPFAM" id="SSF52833">
    <property type="entry name" value="Thioredoxin-like"/>
    <property type="match status" value="1"/>
</dbReference>
<comment type="caution">
    <text evidence="4">The sequence shown here is derived from an EMBL/GenBank/DDBJ whole genome shotgun (WGS) entry which is preliminary data.</text>
</comment>
<keyword evidence="5" id="KW-1185">Reference proteome</keyword>
<gene>
    <name evidence="4" type="ORF">F5984_11525</name>
</gene>
<dbReference type="Proteomes" id="UP000488299">
    <property type="component" value="Unassembled WGS sequence"/>
</dbReference>
<reference evidence="4 5" key="1">
    <citation type="submission" date="2019-10" db="EMBL/GenBank/DDBJ databases">
        <title>Rudanella paleaurantiibacter sp. nov., isolated from sludge.</title>
        <authorList>
            <person name="Xu S.Q."/>
        </authorList>
    </citation>
    <scope>NUCLEOTIDE SEQUENCE [LARGE SCALE GENOMIC DNA]</scope>
    <source>
        <strain evidence="4 5">HX-22-17</strain>
    </source>
</reference>
<organism evidence="4 5">
    <name type="scientific">Rudanella paleaurantiibacter</name>
    <dbReference type="NCBI Taxonomy" id="2614655"/>
    <lineage>
        <taxon>Bacteria</taxon>
        <taxon>Pseudomonadati</taxon>
        <taxon>Bacteroidota</taxon>
        <taxon>Cytophagia</taxon>
        <taxon>Cytophagales</taxon>
        <taxon>Cytophagaceae</taxon>
        <taxon>Rudanella</taxon>
    </lineage>
</organism>
<dbReference type="InterPro" id="IPR013766">
    <property type="entry name" value="Thioredoxin_domain"/>
</dbReference>
<dbReference type="AlphaFoldDB" id="A0A7J5U343"/>
<dbReference type="EMBL" id="WELI01000003">
    <property type="protein sequence ID" value="KAB7731414.1"/>
    <property type="molecule type" value="Genomic_DNA"/>
</dbReference>
<dbReference type="RefSeq" id="WP_152124384.1">
    <property type="nucleotide sequence ID" value="NZ_WELI01000003.1"/>
</dbReference>
<evidence type="ECO:0000313" key="4">
    <source>
        <dbReference type="EMBL" id="KAB7731414.1"/>
    </source>
</evidence>
<dbReference type="PANTHER" id="PTHR15337">
    <property type="entry name" value="ANTERIOR GRADIENT PROTEIN-RELATED"/>
    <property type="match status" value="1"/>
</dbReference>
<dbReference type="InterPro" id="IPR004879">
    <property type="entry name" value="Ssp411-like_TRX"/>
</dbReference>
<evidence type="ECO:0000256" key="1">
    <source>
        <dbReference type="ARBA" id="ARBA00022729"/>
    </source>
</evidence>
<feature type="chain" id="PRO_5029888519" evidence="2">
    <location>
        <begin position="21"/>
        <end position="455"/>
    </location>
</feature>
<proteinExistence type="predicted"/>
<name>A0A7J5U343_9BACT</name>
<dbReference type="InterPro" id="IPR051099">
    <property type="entry name" value="AGR/TXD"/>
</dbReference>
<dbReference type="PROSITE" id="PS51352">
    <property type="entry name" value="THIOREDOXIN_2"/>
    <property type="match status" value="1"/>
</dbReference>
<sequence length="455" mass="50895">MRRFLLLSVFVLSTGLTAMADGVRFFQGSWGQLLSEAKRQNKPIFVDVYTTWCGPCKLMTSQAFPNPRVASRMNEHFVNYKLDAEKGDGQSIAKRYGVQGYPTSLFLTPDGKLLHRAIGYNGIDKFLAEAQKAISDAKEARTMAIWNAEYDRGERSAKFLRGMLLKQTEYDRATADVLDDYVKILPKADTLAADEIKFLSDVLSTTYTKAYLLLARQTTSVAGQAAKQPLLPGLTKALSRAEQFDFQDAVASQDEVQLEQLIKHINARQQAQNPALAKTPVEQKAILEREADDVRLRFYRASRLPAHYIALAKKIAETRLMTRTATELARADSLAYLQSQRIDSGVATQSTDSTATTTPQADRSAVSRLTALQLCDLARNLTEQSADKKDLAQALRWSERAVQLHNHPSTVLVHARLLNRAGRRTEAQRQLRDAISRQQPDHDSVPMLQAELNKL</sequence>
<evidence type="ECO:0000313" key="5">
    <source>
        <dbReference type="Proteomes" id="UP000488299"/>
    </source>
</evidence>